<dbReference type="PANTHER" id="PTHR28062">
    <property type="entry name" value="K+-H+ EXCHANGE-LIKE PROTEIN"/>
    <property type="match status" value="1"/>
</dbReference>
<dbReference type="GeneID" id="111488336"/>
<keyword evidence="1" id="KW-1133">Transmembrane helix</keyword>
<protein>
    <submittedName>
        <fullName evidence="3">Uncharacterized protein LOC111488336</fullName>
    </submittedName>
</protein>
<proteinExistence type="predicted"/>
<dbReference type="GO" id="GO:0005743">
    <property type="term" value="C:mitochondrial inner membrane"/>
    <property type="evidence" value="ECO:0007669"/>
    <property type="project" value="TreeGrafter"/>
</dbReference>
<dbReference type="AlphaFoldDB" id="A0A6J1JMV6"/>
<dbReference type="Pfam" id="PF10173">
    <property type="entry name" value="Mit_KHE1"/>
    <property type="match status" value="1"/>
</dbReference>
<keyword evidence="2" id="KW-1185">Reference proteome</keyword>
<dbReference type="RefSeq" id="XP_022991797.1">
    <property type="nucleotide sequence ID" value="XM_023136029.1"/>
</dbReference>
<dbReference type="OrthoDB" id="5562676at2759"/>
<dbReference type="KEGG" id="cmax:111488336"/>
<dbReference type="InterPro" id="IPR018786">
    <property type="entry name" value="Mit_KHE1"/>
</dbReference>
<evidence type="ECO:0000313" key="2">
    <source>
        <dbReference type="Proteomes" id="UP000504608"/>
    </source>
</evidence>
<organism evidence="2 3">
    <name type="scientific">Cucurbita maxima</name>
    <name type="common">Pumpkin</name>
    <name type="synonym">Winter squash</name>
    <dbReference type="NCBI Taxonomy" id="3661"/>
    <lineage>
        <taxon>Eukaryota</taxon>
        <taxon>Viridiplantae</taxon>
        <taxon>Streptophyta</taxon>
        <taxon>Embryophyta</taxon>
        <taxon>Tracheophyta</taxon>
        <taxon>Spermatophyta</taxon>
        <taxon>Magnoliopsida</taxon>
        <taxon>eudicotyledons</taxon>
        <taxon>Gunneridae</taxon>
        <taxon>Pentapetalae</taxon>
        <taxon>rosids</taxon>
        <taxon>fabids</taxon>
        <taxon>Cucurbitales</taxon>
        <taxon>Cucurbitaceae</taxon>
        <taxon>Cucurbiteae</taxon>
        <taxon>Cucurbita</taxon>
    </lineage>
</organism>
<keyword evidence="1" id="KW-0812">Transmembrane</keyword>
<dbReference type="GO" id="GO:1902600">
    <property type="term" value="P:proton transmembrane transport"/>
    <property type="evidence" value="ECO:0007669"/>
    <property type="project" value="TreeGrafter"/>
</dbReference>
<evidence type="ECO:0000313" key="3">
    <source>
        <dbReference type="RefSeq" id="XP_022991797.1"/>
    </source>
</evidence>
<dbReference type="Proteomes" id="UP000504608">
    <property type="component" value="Unplaced"/>
</dbReference>
<dbReference type="GO" id="GO:0006813">
    <property type="term" value="P:potassium ion transport"/>
    <property type="evidence" value="ECO:0007669"/>
    <property type="project" value="TreeGrafter"/>
</dbReference>
<evidence type="ECO:0000256" key="1">
    <source>
        <dbReference type="SAM" id="Phobius"/>
    </source>
</evidence>
<sequence>MLKSQRRVFKTHFVHFRGRVRVLSSFSTFSTFGSEKPICLGISDYVTEGGVRVPTKPLLHWNFGTRRARLVVLPIRGRNWCFSRSIDLAASDSDSTQIPSTLKDLWTKIPSSSSSKSDALSRSTGRSNAEIVTDFISFKMNKAWTALEKAPDKSFKNKLHGIGLMLLSRVTPSEIFFKSITKDITSVEITYPSSLNSRLVRRRLRHIALRFYRFQTCLSFGFWFAHILIGEL</sequence>
<keyword evidence="1" id="KW-0472">Membrane</keyword>
<name>A0A6J1JMV6_CUCMA</name>
<accession>A0A6J1JMV6</accession>
<reference evidence="3" key="1">
    <citation type="submission" date="2025-08" db="UniProtKB">
        <authorList>
            <consortium name="RefSeq"/>
        </authorList>
    </citation>
    <scope>IDENTIFICATION</scope>
    <source>
        <tissue evidence="3">Young leaves</tissue>
    </source>
</reference>
<feature type="transmembrane region" description="Helical" evidence="1">
    <location>
        <begin position="211"/>
        <end position="229"/>
    </location>
</feature>
<gene>
    <name evidence="3" type="primary">LOC111488336</name>
</gene>
<dbReference type="PANTHER" id="PTHR28062:SF1">
    <property type="entry name" value="TRANSMEMBRANE PROTEIN"/>
    <property type="match status" value="1"/>
</dbReference>